<feature type="transmembrane region" description="Helical" evidence="1">
    <location>
        <begin position="27"/>
        <end position="44"/>
    </location>
</feature>
<dbReference type="AlphaFoldDB" id="A0A561PQL7"/>
<comment type="caution">
    <text evidence="2">The sequence shown here is derived from an EMBL/GenBank/DDBJ whole genome shotgun (WGS) entry which is preliminary data.</text>
</comment>
<accession>A0A561PQL7</accession>
<name>A0A561PQL7_9BACT</name>
<evidence type="ECO:0000313" key="2">
    <source>
        <dbReference type="EMBL" id="TWF40351.1"/>
    </source>
</evidence>
<gene>
    <name evidence="2" type="ORF">FHW36_10433</name>
</gene>
<dbReference type="Proteomes" id="UP000320811">
    <property type="component" value="Unassembled WGS sequence"/>
</dbReference>
<dbReference type="EMBL" id="VIWO01000004">
    <property type="protein sequence ID" value="TWF40351.1"/>
    <property type="molecule type" value="Genomic_DNA"/>
</dbReference>
<organism evidence="2 3">
    <name type="scientific">Chitinophaga polysaccharea</name>
    <dbReference type="NCBI Taxonomy" id="1293035"/>
    <lineage>
        <taxon>Bacteria</taxon>
        <taxon>Pseudomonadati</taxon>
        <taxon>Bacteroidota</taxon>
        <taxon>Chitinophagia</taxon>
        <taxon>Chitinophagales</taxon>
        <taxon>Chitinophagaceae</taxon>
        <taxon>Chitinophaga</taxon>
    </lineage>
</organism>
<keyword evidence="3" id="KW-1185">Reference proteome</keyword>
<protein>
    <submittedName>
        <fullName evidence="2">Uncharacterized protein</fullName>
    </submittedName>
</protein>
<evidence type="ECO:0000256" key="1">
    <source>
        <dbReference type="SAM" id="Phobius"/>
    </source>
</evidence>
<keyword evidence="1" id="KW-0472">Membrane</keyword>
<reference evidence="2 3" key="1">
    <citation type="submission" date="2019-06" db="EMBL/GenBank/DDBJ databases">
        <title>Sorghum-associated microbial communities from plants grown in Nebraska, USA.</title>
        <authorList>
            <person name="Schachtman D."/>
        </authorList>
    </citation>
    <scope>NUCLEOTIDE SEQUENCE [LARGE SCALE GENOMIC DNA]</scope>
    <source>
        <strain evidence="2 3">1209</strain>
    </source>
</reference>
<keyword evidence="1" id="KW-1133">Transmembrane helix</keyword>
<keyword evidence="1" id="KW-0812">Transmembrane</keyword>
<evidence type="ECO:0000313" key="3">
    <source>
        <dbReference type="Proteomes" id="UP000320811"/>
    </source>
</evidence>
<sequence>MLIAPLFTMVIMFSLKGEVIEQIPFEVVRIALVLVIYFAIMFLNSQHYERFEQKTSSNGKTSQIQFHIKMG</sequence>
<proteinExistence type="predicted"/>